<organism evidence="2 3">
    <name type="scientific">Tetrabaena socialis</name>
    <dbReference type="NCBI Taxonomy" id="47790"/>
    <lineage>
        <taxon>Eukaryota</taxon>
        <taxon>Viridiplantae</taxon>
        <taxon>Chlorophyta</taxon>
        <taxon>core chlorophytes</taxon>
        <taxon>Chlorophyceae</taxon>
        <taxon>CS clade</taxon>
        <taxon>Chlamydomonadales</taxon>
        <taxon>Tetrabaenaceae</taxon>
        <taxon>Tetrabaena</taxon>
    </lineage>
</organism>
<protein>
    <submittedName>
        <fullName evidence="2">Uncharacterized protein</fullName>
    </submittedName>
</protein>
<dbReference type="GO" id="GO:0005884">
    <property type="term" value="C:actin filament"/>
    <property type="evidence" value="ECO:0007669"/>
    <property type="project" value="TreeGrafter"/>
</dbReference>
<evidence type="ECO:0000256" key="1">
    <source>
        <dbReference type="SAM" id="MobiDB-lite"/>
    </source>
</evidence>
<feature type="compositionally biased region" description="Low complexity" evidence="1">
    <location>
        <begin position="1284"/>
        <end position="1299"/>
    </location>
</feature>
<evidence type="ECO:0000313" key="3">
    <source>
        <dbReference type="Proteomes" id="UP000236333"/>
    </source>
</evidence>
<feature type="region of interest" description="Disordered" evidence="1">
    <location>
        <begin position="1264"/>
        <end position="1385"/>
    </location>
</feature>
<feature type="region of interest" description="Disordered" evidence="1">
    <location>
        <begin position="574"/>
        <end position="595"/>
    </location>
</feature>
<feature type="compositionally biased region" description="Low complexity" evidence="1">
    <location>
        <begin position="1353"/>
        <end position="1376"/>
    </location>
</feature>
<dbReference type="PANTHER" id="PTHR48226:SF1">
    <property type="entry name" value="WAS_WASL-INTERACTING PROTEIN FAMILY MEMBER 1"/>
    <property type="match status" value="1"/>
</dbReference>
<dbReference type="PANTHER" id="PTHR48226">
    <property type="entry name" value="OS06G0326200 PROTEIN"/>
    <property type="match status" value="1"/>
</dbReference>
<name>A0A2J8A6U8_9CHLO</name>
<feature type="region of interest" description="Disordered" evidence="1">
    <location>
        <begin position="164"/>
        <end position="277"/>
    </location>
</feature>
<gene>
    <name evidence="2" type="ORF">TSOC_005255</name>
</gene>
<reference evidence="2 3" key="1">
    <citation type="journal article" date="2017" name="Mol. Biol. Evol.">
        <title>The 4-celled Tetrabaena socialis nuclear genome reveals the essential components for genetic control of cell number at the origin of multicellularity in the volvocine lineage.</title>
        <authorList>
            <person name="Featherston J."/>
            <person name="Arakaki Y."/>
            <person name="Hanschen E.R."/>
            <person name="Ferris P.J."/>
            <person name="Michod R.E."/>
            <person name="Olson B.J.S.C."/>
            <person name="Nozaki H."/>
            <person name="Durand P.M."/>
        </authorList>
    </citation>
    <scope>NUCLEOTIDE SEQUENCE [LARGE SCALE GENOMIC DNA]</scope>
    <source>
        <strain evidence="2 3">NIES-571</strain>
    </source>
</reference>
<dbReference type="Proteomes" id="UP000236333">
    <property type="component" value="Unassembled WGS sequence"/>
</dbReference>
<feature type="region of interest" description="Disordered" evidence="1">
    <location>
        <begin position="1872"/>
        <end position="1894"/>
    </location>
</feature>
<feature type="compositionally biased region" description="Low complexity" evidence="1">
    <location>
        <begin position="794"/>
        <end position="806"/>
    </location>
</feature>
<sequence length="2346" mass="241724">MEDLFEEFLELFERGGVPDEALTEEAFRSDQSQQAWLQQAHPQQLVRQQQPADDHRALLEQQQPATDPRGAFISEQALAFGPGPGLGGPISATHGQLWSAPGAPCAAAGLRVPPAPHAASSAAGAPDRQLDGCLQSPTWPLHVSSPSGSGIDGAQLHGAPESLHCVRSAPGPLPPGPRHAACPSTPHVLGGGGCPAHLQHPQGQPQPQQRLLQHPQSQPQAQHGQQHQLYPRYQLQPVGIGSYVPSPHHQPTQPHPPQQPQAAQPMQPTGGSAAIHGPGLGQFLAAVMAAAAEQPPPTLAVAGAEHAGGLGNASLASAAGPIMVGLAASGVAAATAPAGEAEGSYLVDLLLKGFAERGLCYKSLQKQRAQQAQQAQQAWLGDAGLPVHLVVPQKSFNKSFRTLFGPEAHPAGDSDDGGGDGAADGGDSGGGESGGGNGGSDGAAAGAAHTTAPAPYRFLGTQELARPTYCSQTGGLGKARYLHVRNLTLTTNDDLTNLPPALAAELLDAPDEGTAPPADSWVRGGIYLCDYENLTHCLRPLHDVKRNKCVKDHPECVHALHKAFPMVCLGVEPPGPQQQQQQQQQKKKGCRQREELAGEDGLGGKLYTVQVASRDGRRVATMAFGTRWPARQGGPAPVPNAATSAAAVAAAADAAAAAATEAAATAIAVHAPAIERPTGWHEPGAATAAAAAAAATGIAATTPAADTAGRDVSTAVNAAAVAAHRMAAARSALEPFEAGTVGVAAVRVLPVVDGAVAATAAAVAPDRHGAASVPQASCHASGAASEPANSLAEAQGPPAARWAGPRADQEQSQHHQPQQPQQQQSQHHQQQQPQQQQSHSPPLAVEAVPCPFRSTPQQGRDAAAADGSAAPAAAIVGHCRAAGAVGLADAGGAGSSQAPAAEKALVAAVAQHLVPLCLTYTQAQRPAALPGLLRHFLQDAREPLALHHVAFSHAQGYGFLHMLLHGGLSQLADGAAVEEMLLKACQVLWAPEAGGGGGGGDGGGGGSGGDGGGRGGGGGGGDGGGGGGGGGDGSSCGEGIGGGGRDGQQAGLRLMLLTQQDSLAHDSLAHASARHHLNRLLDWLLQRFGVAEMLLYTRAGRYVLMTACRCGNLRGAAAYLRRAKELGMFEGPMRAQTQAVLADLQFNKHYLAHGARAVLDAAIAEWSLASLSSLGDLASSPASCSPHPFYASGGDFADSPADSPNSPVFFFPELAADDVSDSGRLGGGAQQYGSGAQQHGGSAQQYGGVSQQLYGGGAQQYGGEAQPQYGGEAQQQYGGGAQQYGGEAQPQYGGEAQQQYGGGAQQYGGEAQPQYGGEAQQQYGGGAQQYGGEAQQQYGGEAQQQYGGGAQQYGGEAQPQYGGEAQPQYGGEAQQQYGGGAQQYGSGAQLQHGGAAQQYYSSEAQQLYSAGAQQQCGGAAQQQRGGEAQLQYGGEAQEQYGGEAQQCGGEAQQQLGDWEQQYGGRAQEQHGGKAQQQLGDWEQQYGGRAQEQHGGKAQQQLGDWEQQYGGRAQEQHGGKAQQQLGDWEQQYGGRAQEQHGGKAQQQLGDWEQQYGGGAQQLYGGRVQQYGGGAQQQCGGRAQQQYGGAAQQYRQRASNQEHQWQQLQLLQERLMQVQMQQHRIGGGGPGDGPLRQEHLMQAQQQGIGVVGPEDGPLQAVEPPGQQPVAPPDQPHAPLASLRDAPGAVLARFLQSGCADPSQYYEALAAQQDVLVHEELPYEELPYKLLADTFRPDAGASSGAGANAGGIGGPRRAAADGYLFLGPQQLRGDTFMVQSGGWSKTQYERVCGLEQLPQELAARLWAAVEAPEQPLPSDCPWAPGSVYCCSENLQHCLQHHDRKAHGCATKHPGDTHAVHKALLMACVRVRVKQAGGAEEAPTKPKRERKPFGGSAEVGAADGFGGRLWEVPVRIKRGGRVLTATLVFGTRWPARPHPVSTLATGAAFDAVGLEAAAPTAQRAALGAGLHQQLFGSAMAAGEPPCRAVRSTPQGHGAASAAAAAEADGAEADAMVGAGAPGPGVPAATAMEGGGGGGRGGERAAQRLRLTLGGGAGGGSGAVGAACADVAAAGEGGHEAGGNAGGSGATGLEWELVRRVGGPIVQLCLSYGRAGDAAELPGVLHRILPDLRDPVVLLRVPLSNSQGYGFLQLLLHGGLQQLPLQEAPRLGGGAFESMLLRACEAVWAWFTEAGGGGDGQQAGLRLMMLTQQDSVCKDTIVHASARYHLNRLLAWLLQRLDAPSLLVGTHSGWLALMTACRCGNLLGAAACLRRANELGLLARRECVQAILADLTHFNKYYRAHHGRAVLEKALDQVWPEGTPGRPAVCHELGSEEELKGALARLQALAL</sequence>
<feature type="compositionally biased region" description="Pro residues" evidence="1">
    <location>
        <begin position="1663"/>
        <end position="1673"/>
    </location>
</feature>
<accession>A0A2J8A6U8</accession>
<feature type="compositionally biased region" description="Low complexity" evidence="1">
    <location>
        <begin position="814"/>
        <end position="842"/>
    </location>
</feature>
<dbReference type="GO" id="GO:0030048">
    <property type="term" value="P:actin filament-based movement"/>
    <property type="evidence" value="ECO:0007669"/>
    <property type="project" value="TreeGrafter"/>
</dbReference>
<feature type="region of interest" description="Disordered" evidence="1">
    <location>
        <begin position="403"/>
        <end position="448"/>
    </location>
</feature>
<feature type="compositionally biased region" description="Low complexity" evidence="1">
    <location>
        <begin position="1231"/>
        <end position="1248"/>
    </location>
</feature>
<dbReference type="OrthoDB" id="553281at2759"/>
<evidence type="ECO:0000313" key="2">
    <source>
        <dbReference type="EMBL" id="PNH08248.1"/>
    </source>
</evidence>
<feature type="region of interest" description="Disordered" evidence="1">
    <location>
        <begin position="773"/>
        <end position="865"/>
    </location>
</feature>
<feature type="compositionally biased region" description="Low complexity" evidence="1">
    <location>
        <begin position="195"/>
        <end position="231"/>
    </location>
</feature>
<dbReference type="InterPro" id="IPR053099">
    <property type="entry name" value="WAS/WASL-interacting_domain"/>
</dbReference>
<feature type="region of interest" description="Disordered" evidence="1">
    <location>
        <begin position="996"/>
        <end position="1045"/>
    </location>
</feature>
<comment type="caution">
    <text evidence="2">The sequence shown here is derived from an EMBL/GenBank/DDBJ whole genome shotgun (WGS) entry which is preliminary data.</text>
</comment>
<feature type="region of interest" description="Disordered" evidence="1">
    <location>
        <begin position="1221"/>
        <end position="1248"/>
    </location>
</feature>
<feature type="compositionally biased region" description="Gly residues" evidence="1">
    <location>
        <begin position="419"/>
        <end position="441"/>
    </location>
</feature>
<dbReference type="EMBL" id="PGGS01000138">
    <property type="protein sequence ID" value="PNH08248.1"/>
    <property type="molecule type" value="Genomic_DNA"/>
</dbReference>
<feature type="compositionally biased region" description="Low complexity" evidence="1">
    <location>
        <begin position="31"/>
        <end position="45"/>
    </location>
</feature>
<feature type="compositionally biased region" description="Low complexity" evidence="1">
    <location>
        <begin position="260"/>
        <end position="269"/>
    </location>
</feature>
<feature type="region of interest" description="Disordered" evidence="1">
    <location>
        <begin position="1647"/>
        <end position="1676"/>
    </location>
</feature>
<feature type="region of interest" description="Disordered" evidence="1">
    <location>
        <begin position="25"/>
        <end position="53"/>
    </location>
</feature>
<feature type="compositionally biased region" description="Low complexity" evidence="1">
    <location>
        <begin position="1330"/>
        <end position="1345"/>
    </location>
</feature>
<feature type="compositionally biased region" description="Low complexity" evidence="1">
    <location>
        <begin position="1307"/>
        <end position="1322"/>
    </location>
</feature>
<proteinExistence type="predicted"/>
<keyword evidence="3" id="KW-1185">Reference proteome</keyword>
<feature type="compositionally biased region" description="Low complexity" evidence="1">
    <location>
        <begin position="1264"/>
        <end position="1276"/>
    </location>
</feature>